<dbReference type="CDD" id="cd03801">
    <property type="entry name" value="GT4_PimA-like"/>
    <property type="match status" value="1"/>
</dbReference>
<gene>
    <name evidence="3" type="ordered locus">Tter_1173</name>
</gene>
<feature type="domain" description="Glycosyltransferase subfamily 4-like N-terminal" evidence="2">
    <location>
        <begin position="14"/>
        <end position="203"/>
    </location>
</feature>
<evidence type="ECO:0000259" key="1">
    <source>
        <dbReference type="Pfam" id="PF00534"/>
    </source>
</evidence>
<dbReference type="Proteomes" id="UP000000323">
    <property type="component" value="Chromosome 1"/>
</dbReference>
<keyword evidence="4" id="KW-1185">Reference proteome</keyword>
<name>D1CBB6_THET1</name>
<dbReference type="CAZy" id="GT4">
    <property type="family name" value="Glycosyltransferase Family 4"/>
</dbReference>
<reference evidence="4" key="1">
    <citation type="journal article" date="2010" name="Stand. Genomic Sci.">
        <title>Complete genome sequence of 'Thermobaculum terrenum' type strain (YNP1).</title>
        <authorList>
            <person name="Kiss H."/>
            <person name="Cleland D."/>
            <person name="Lapidus A."/>
            <person name="Lucas S."/>
            <person name="Glavina Del Rio T."/>
            <person name="Nolan M."/>
            <person name="Tice H."/>
            <person name="Han C."/>
            <person name="Goodwin L."/>
            <person name="Pitluck S."/>
            <person name="Liolios K."/>
            <person name="Ivanova N."/>
            <person name="Mavromatis K."/>
            <person name="Ovchinnikova G."/>
            <person name="Pati A."/>
            <person name="Chen A."/>
            <person name="Palaniappan K."/>
            <person name="Land M."/>
            <person name="Hauser L."/>
            <person name="Chang Y."/>
            <person name="Jeffries C."/>
            <person name="Lu M."/>
            <person name="Brettin T."/>
            <person name="Detter J."/>
            <person name="Goker M."/>
            <person name="Tindall B."/>
            <person name="Beck B."/>
            <person name="McDermott T."/>
            <person name="Woyke T."/>
            <person name="Bristow J."/>
            <person name="Eisen J."/>
            <person name="Markowitz V."/>
            <person name="Hugenholtz P."/>
            <person name="Kyrpides N."/>
            <person name="Klenk H."/>
            <person name="Cheng J."/>
        </authorList>
    </citation>
    <scope>NUCLEOTIDE SEQUENCE [LARGE SCALE GENOMIC DNA]</scope>
    <source>
        <strain evidence="4">ATCC BAA-798 / YNP1</strain>
    </source>
</reference>
<dbReference type="Pfam" id="PF00534">
    <property type="entry name" value="Glycos_transf_1"/>
    <property type="match status" value="1"/>
</dbReference>
<dbReference type="STRING" id="525904.Tter_1173"/>
<dbReference type="EMBL" id="CP001825">
    <property type="protein sequence ID" value="ACZ42081.1"/>
    <property type="molecule type" value="Genomic_DNA"/>
</dbReference>
<dbReference type="PANTHER" id="PTHR45947:SF13">
    <property type="entry name" value="TRANSFERASE"/>
    <property type="match status" value="1"/>
</dbReference>
<evidence type="ECO:0000259" key="2">
    <source>
        <dbReference type="Pfam" id="PF13579"/>
    </source>
</evidence>
<keyword evidence="3" id="KW-0808">Transferase</keyword>
<feature type="domain" description="Glycosyl transferase family 1" evidence="1">
    <location>
        <begin position="218"/>
        <end position="366"/>
    </location>
</feature>
<dbReference type="Pfam" id="PF13579">
    <property type="entry name" value="Glyco_trans_4_4"/>
    <property type="match status" value="1"/>
</dbReference>
<dbReference type="SUPFAM" id="SSF53756">
    <property type="entry name" value="UDP-Glycosyltransferase/glycogen phosphorylase"/>
    <property type="match status" value="1"/>
</dbReference>
<dbReference type="GO" id="GO:0016757">
    <property type="term" value="F:glycosyltransferase activity"/>
    <property type="evidence" value="ECO:0007669"/>
    <property type="project" value="InterPro"/>
</dbReference>
<organism evidence="3 4">
    <name type="scientific">Thermobaculum terrenum (strain ATCC BAA-798 / CCMEE 7001 / YNP1)</name>
    <dbReference type="NCBI Taxonomy" id="525904"/>
    <lineage>
        <taxon>Bacteria</taxon>
        <taxon>Bacillati</taxon>
        <taxon>Chloroflexota</taxon>
        <taxon>Chloroflexia</taxon>
        <taxon>Candidatus Thermobaculales</taxon>
        <taxon>Candidatus Thermobaculaceae</taxon>
        <taxon>Thermobaculum</taxon>
    </lineage>
</organism>
<dbReference type="KEGG" id="ttr:Tter_1173"/>
<protein>
    <submittedName>
        <fullName evidence="3">Glycosyl transferase group 1</fullName>
    </submittedName>
</protein>
<dbReference type="OrthoDB" id="9787111at2"/>
<dbReference type="HOGENOM" id="CLU_009583_35_0_0"/>
<dbReference type="InterPro" id="IPR028098">
    <property type="entry name" value="Glyco_trans_4-like_N"/>
</dbReference>
<evidence type="ECO:0000313" key="3">
    <source>
        <dbReference type="EMBL" id="ACZ42081.1"/>
    </source>
</evidence>
<proteinExistence type="predicted"/>
<dbReference type="InterPro" id="IPR050194">
    <property type="entry name" value="Glycosyltransferase_grp1"/>
</dbReference>
<dbReference type="AlphaFoldDB" id="D1CBB6"/>
<accession>D1CBB6</accession>
<dbReference type="RefSeq" id="WP_012875116.1">
    <property type="nucleotide sequence ID" value="NC_013525.1"/>
</dbReference>
<dbReference type="InterPro" id="IPR001296">
    <property type="entry name" value="Glyco_trans_1"/>
</dbReference>
<evidence type="ECO:0000313" key="4">
    <source>
        <dbReference type="Proteomes" id="UP000000323"/>
    </source>
</evidence>
<dbReference type="Gene3D" id="3.40.50.2000">
    <property type="entry name" value="Glycogen Phosphorylase B"/>
    <property type="match status" value="2"/>
</dbReference>
<dbReference type="PANTHER" id="PTHR45947">
    <property type="entry name" value="SULFOQUINOVOSYL TRANSFERASE SQD2"/>
    <property type="match status" value="1"/>
</dbReference>
<dbReference type="eggNOG" id="COG0438">
    <property type="taxonomic scope" value="Bacteria"/>
</dbReference>
<sequence length="391" mass="44281">MRILVVHNYYKQPGGEDQVFRSEVELLRSRGHEVFTLEATNDEIPDEPSIKDSLTIARDTVWSSKGYRLVYEAVTRNSIDIVHFHNTFTRVSPAAYWAAKRAGARVVQTLHNYRLFCLNAQFYRDHRVCEDCLHKPVPWPGVLHKCYRQSRLGSTTVAVMLTLHRSLRTFSTYVDAYIALTEFARLKVIEGGLSPQKVYVKPNFLLDDPGKGSHLGGYALFVGRLSEEKGVSVLLEAWHLLDLNLPLRIVGDGPLIEKVATAAQHDRRIEYLGRLAQDEVRHQMREATLLIVPSVWYEAFPMVIVEAYACGLPVVGSKIGSLDSLIEDDIQGIKYPPGNPESLAESINYLVSRPNKLAEMSVNARRTYEDNYNADANYNSLMHIYSEVLSK</sequence>